<dbReference type="PROSITE" id="PS50931">
    <property type="entry name" value="HTH_LYSR"/>
    <property type="match status" value="1"/>
</dbReference>
<evidence type="ECO:0000313" key="3">
    <source>
        <dbReference type="Proteomes" id="UP000011996"/>
    </source>
</evidence>
<dbReference type="GO" id="GO:0003700">
    <property type="term" value="F:DNA-binding transcription factor activity"/>
    <property type="evidence" value="ECO:0007669"/>
    <property type="project" value="InterPro"/>
</dbReference>
<name>M5S8J2_9BACT</name>
<feature type="domain" description="HTH lysR-type" evidence="1">
    <location>
        <begin position="1"/>
        <end position="32"/>
    </location>
</feature>
<dbReference type="Proteomes" id="UP000011996">
    <property type="component" value="Unassembled WGS sequence"/>
</dbReference>
<dbReference type="InterPro" id="IPR000847">
    <property type="entry name" value="LysR_HTH_N"/>
</dbReference>
<dbReference type="OrthoDB" id="291356at2"/>
<dbReference type="PATRIC" id="fig|1263868.3.peg.1777"/>
<evidence type="ECO:0000259" key="1">
    <source>
        <dbReference type="PROSITE" id="PS50931"/>
    </source>
</evidence>
<dbReference type="AlphaFoldDB" id="M5S8J2"/>
<dbReference type="EMBL" id="ANOF01000058">
    <property type="protein sequence ID" value="EMI27786.1"/>
    <property type="molecule type" value="Genomic_DNA"/>
</dbReference>
<evidence type="ECO:0000313" key="2">
    <source>
        <dbReference type="EMBL" id="EMI27786.1"/>
    </source>
</evidence>
<dbReference type="Pfam" id="PF07607">
    <property type="entry name" value="DUF1570"/>
    <property type="match status" value="1"/>
</dbReference>
<comment type="caution">
    <text evidence="2">The sequence shown here is derived from an EMBL/GenBank/DDBJ whole genome shotgun (WGS) entry which is preliminary data.</text>
</comment>
<reference evidence="2 3" key="1">
    <citation type="journal article" date="2013" name="Mar. Genomics">
        <title>Expression of sulfatases in Rhodopirellula baltica and the diversity of sulfatases in the genus Rhodopirellula.</title>
        <authorList>
            <person name="Wegner C.E."/>
            <person name="Richter-Heitmann T."/>
            <person name="Klindworth A."/>
            <person name="Klockow C."/>
            <person name="Richter M."/>
            <person name="Achstetter T."/>
            <person name="Glockner F.O."/>
            <person name="Harder J."/>
        </authorList>
    </citation>
    <scope>NUCLEOTIDE SEQUENCE [LARGE SCALE GENOMIC DNA]</scope>
    <source>
        <strain evidence="2 3">SH398</strain>
    </source>
</reference>
<dbReference type="STRING" id="1263868.RESH_01642"/>
<dbReference type="InterPro" id="IPR011464">
    <property type="entry name" value="DUF1570"/>
</dbReference>
<protein>
    <submittedName>
        <fullName evidence="2">Protein containing DUF1570</fullName>
    </submittedName>
</protein>
<accession>M5S8J2</accession>
<sequence>MDSPAMSRHVDLLRSSFSLDLFVVARRTVLILFAVLTFWIGSAGSRAHADIITFNGGADDSAEQEQTIDAEILVEAADGGVLARCDAGRLWTIQPDMIVQRTKQPAGPPIDQETMARRMLDELPKGFQVYRTANYLLLHQGNEAYARDCGVLFEQLHRGFFTYWKNQHVDLEEPRYPLVALVLANHNEFLKYASQEIGDTAKSVIGYYHLESNRMTTFRVPNLERNIATIIHEATHQLAYNCGLQTRFADNPMWVSEGLAMFFESPDFSNPRGWRGIGRVNAVNLGRFRRYLSSRPDDSLATLLSDDSRFRSVSTAEDAYGESWALTYFLLKTQRKEFVSYLQKLSESKPLDERTPRERIEDFESSMDMTLEQLDRKFITYMRRVRN</sequence>
<proteinExistence type="predicted"/>
<organism evidence="2 3">
    <name type="scientific">Rhodopirellula europaea SH398</name>
    <dbReference type="NCBI Taxonomy" id="1263868"/>
    <lineage>
        <taxon>Bacteria</taxon>
        <taxon>Pseudomonadati</taxon>
        <taxon>Planctomycetota</taxon>
        <taxon>Planctomycetia</taxon>
        <taxon>Pirellulales</taxon>
        <taxon>Pirellulaceae</taxon>
        <taxon>Rhodopirellula</taxon>
    </lineage>
</organism>
<gene>
    <name evidence="2" type="ORF">RESH_01642</name>
</gene>